<dbReference type="NCBIfam" id="TIGR00732">
    <property type="entry name" value="dprA"/>
    <property type="match status" value="1"/>
</dbReference>
<dbReference type="OrthoDB" id="9785707at2"/>
<gene>
    <name evidence="3" type="ORF">FFIC_284430</name>
</gene>
<accession>A0A0K8MIP2</accession>
<keyword evidence="4" id="KW-1185">Reference proteome</keyword>
<organism evidence="3 4">
    <name type="scientific">Fructobacillus ficulneus</name>
    <dbReference type="NCBI Taxonomy" id="157463"/>
    <lineage>
        <taxon>Bacteria</taxon>
        <taxon>Bacillati</taxon>
        <taxon>Bacillota</taxon>
        <taxon>Bacilli</taxon>
        <taxon>Lactobacillales</taxon>
        <taxon>Lactobacillaceae</taxon>
        <taxon>Fructobacillus</taxon>
    </lineage>
</organism>
<dbReference type="SUPFAM" id="SSF102405">
    <property type="entry name" value="MCP/YpsA-like"/>
    <property type="match status" value="1"/>
</dbReference>
<feature type="domain" description="Smf/DprA SLOG" evidence="2">
    <location>
        <begin position="79"/>
        <end position="285"/>
    </location>
</feature>
<evidence type="ECO:0000313" key="4">
    <source>
        <dbReference type="Proteomes" id="UP000253891"/>
    </source>
</evidence>
<evidence type="ECO:0000256" key="1">
    <source>
        <dbReference type="ARBA" id="ARBA00006525"/>
    </source>
</evidence>
<dbReference type="Proteomes" id="UP000253891">
    <property type="component" value="Unassembled WGS sequence"/>
</dbReference>
<dbReference type="PANTHER" id="PTHR43022">
    <property type="entry name" value="PROTEIN SMF"/>
    <property type="match status" value="1"/>
</dbReference>
<dbReference type="InterPro" id="IPR057666">
    <property type="entry name" value="DrpA_SLOG"/>
</dbReference>
<evidence type="ECO:0000313" key="3">
    <source>
        <dbReference type="EMBL" id="GAP00426.1"/>
    </source>
</evidence>
<dbReference type="Gene3D" id="3.40.50.450">
    <property type="match status" value="1"/>
</dbReference>
<sequence>MNQTQFLLALHLTAGIGKARESRIIDYINEFGQNSENYPWSLAELSQILGLAADSASYQQIQATYQQSLNLAENFLVPFITYFDLDYPRRLREIYQPPLILFYQGNLQSLSLPALAVVGTRQASPYGLQVVRALLPEVIDTGCAIVSGLAKGIDIMAHQVTFASGGIPIGVIGTGLDRVYPRQHRILQEQVSQQGLVLSEYPPGTGPLKGHFPDRNRIIAGLASATLVVEAHLHSGSLITANLALQENRQVLAVPGSILSPSSAGANALIQAGALPVLSASDIIGSVRQLG</sequence>
<dbReference type="InterPro" id="IPR003488">
    <property type="entry name" value="DprA"/>
</dbReference>
<dbReference type="Pfam" id="PF02481">
    <property type="entry name" value="DNA_processg_A"/>
    <property type="match status" value="1"/>
</dbReference>
<dbReference type="GO" id="GO:0009294">
    <property type="term" value="P:DNA-mediated transformation"/>
    <property type="evidence" value="ECO:0007669"/>
    <property type="project" value="InterPro"/>
</dbReference>
<dbReference type="EMBL" id="DF968005">
    <property type="protein sequence ID" value="GAP00426.1"/>
    <property type="molecule type" value="Genomic_DNA"/>
</dbReference>
<dbReference type="RefSeq" id="WP_061993715.1">
    <property type="nucleotide sequence ID" value="NZ_DF968005.1"/>
</dbReference>
<dbReference type="STRING" id="157463.GCA_001047075_01310"/>
<protein>
    <submittedName>
        <fullName evidence="3">DNA processing protein</fullName>
    </submittedName>
</protein>
<dbReference type="PANTHER" id="PTHR43022:SF1">
    <property type="entry name" value="PROTEIN SMF"/>
    <property type="match status" value="1"/>
</dbReference>
<reference evidence="3 4" key="1">
    <citation type="journal article" date="2015" name="BMC Genomics">
        <title>Comparative genomics of Fructobacillus spp. and Leuconostoc spp. reveals niche-specific evolution of Fructobacillus spp.</title>
        <authorList>
            <person name="Endo A."/>
            <person name="Tanizawa Y."/>
            <person name="Tanaka N."/>
            <person name="Maeno S."/>
            <person name="Kumar H."/>
            <person name="Shiwa Y."/>
            <person name="Okada S."/>
            <person name="Yoshikawa H."/>
            <person name="Dicks L."/>
            <person name="Nakagawa J."/>
            <person name="Arita M."/>
        </authorList>
    </citation>
    <scope>NUCLEOTIDE SEQUENCE [LARGE SCALE GENOMIC DNA]</scope>
    <source>
        <strain evidence="3 4">JCM 12225</strain>
    </source>
</reference>
<dbReference type="AlphaFoldDB" id="A0A0K8MIP2"/>
<comment type="similarity">
    <text evidence="1">Belongs to the DprA/Smf family.</text>
</comment>
<evidence type="ECO:0000259" key="2">
    <source>
        <dbReference type="Pfam" id="PF02481"/>
    </source>
</evidence>
<name>A0A0K8MIP2_9LACO</name>
<proteinExistence type="inferred from homology"/>